<feature type="compositionally biased region" description="Low complexity" evidence="7">
    <location>
        <begin position="21"/>
        <end position="31"/>
    </location>
</feature>
<dbReference type="EMBL" id="CP063213">
    <property type="protein sequence ID" value="QOR46441.1"/>
    <property type="molecule type" value="Genomic_DNA"/>
</dbReference>
<evidence type="ECO:0000256" key="3">
    <source>
        <dbReference type="ARBA" id="ARBA00013194"/>
    </source>
</evidence>
<dbReference type="InterPro" id="IPR001179">
    <property type="entry name" value="PPIase_FKBP_dom"/>
</dbReference>
<dbReference type="GO" id="GO:0003755">
    <property type="term" value="F:peptidyl-prolyl cis-trans isomerase activity"/>
    <property type="evidence" value="ECO:0007669"/>
    <property type="project" value="UniProtKB-KW"/>
</dbReference>
<gene>
    <name evidence="9" type="ORF">INS88_04380</name>
</gene>
<feature type="signal peptide" evidence="8">
    <location>
        <begin position="1"/>
        <end position="20"/>
    </location>
</feature>
<dbReference type="PROSITE" id="PS50059">
    <property type="entry name" value="FKBP_PPIASE"/>
    <property type="match status" value="1"/>
</dbReference>
<reference evidence="9 10" key="1">
    <citation type="submission" date="2020-10" db="EMBL/GenBank/DDBJ databases">
        <title>Trueperella pecoris sp. nov. isolated from bovine and porcine specimens.</title>
        <authorList>
            <person name="Schoenecker L."/>
            <person name="Schnydrig P."/>
            <person name="Brodard I."/>
            <person name="Thomann A."/>
            <person name="Hemphill A."/>
            <person name="Rodriguez-Campos S."/>
            <person name="Perreten V."/>
            <person name="Jores J."/>
            <person name="Kittl S."/>
        </authorList>
    </citation>
    <scope>NUCLEOTIDE SEQUENCE [LARGE SCALE GENOMIC DNA]</scope>
    <source>
        <strain evidence="9 10">15A0121</strain>
    </source>
</reference>
<organism evidence="9 10">
    <name type="scientific">Trueperella pecoris</name>
    <dbReference type="NCBI Taxonomy" id="2733571"/>
    <lineage>
        <taxon>Bacteria</taxon>
        <taxon>Bacillati</taxon>
        <taxon>Actinomycetota</taxon>
        <taxon>Actinomycetes</taxon>
        <taxon>Actinomycetales</taxon>
        <taxon>Actinomycetaceae</taxon>
        <taxon>Trueperella</taxon>
    </lineage>
</organism>
<evidence type="ECO:0000256" key="1">
    <source>
        <dbReference type="ARBA" id="ARBA00000971"/>
    </source>
</evidence>
<name>A0A7M1QX86_9ACTO</name>
<evidence type="ECO:0000313" key="10">
    <source>
        <dbReference type="Proteomes" id="UP000595053"/>
    </source>
</evidence>
<evidence type="ECO:0000256" key="8">
    <source>
        <dbReference type="SAM" id="SignalP"/>
    </source>
</evidence>
<evidence type="ECO:0000313" key="9">
    <source>
        <dbReference type="EMBL" id="QOR46441.1"/>
    </source>
</evidence>
<proteinExistence type="inferred from homology"/>
<evidence type="ECO:0000256" key="6">
    <source>
        <dbReference type="PROSITE-ProRule" id="PRU00277"/>
    </source>
</evidence>
<evidence type="ECO:0000256" key="2">
    <source>
        <dbReference type="ARBA" id="ARBA00006577"/>
    </source>
</evidence>
<keyword evidence="4 6" id="KW-0697">Rotamase</keyword>
<dbReference type="Pfam" id="PF00254">
    <property type="entry name" value="FKBP_C"/>
    <property type="match status" value="1"/>
</dbReference>
<protein>
    <recommendedName>
        <fullName evidence="3 6">peptidylprolyl isomerase</fullName>
        <ecNumber evidence="3 6">5.2.1.8</ecNumber>
    </recommendedName>
</protein>
<keyword evidence="8" id="KW-0732">Signal</keyword>
<dbReference type="RefSeq" id="WP_193327657.1">
    <property type="nucleotide sequence ID" value="NZ_CP053291.1"/>
</dbReference>
<comment type="catalytic activity">
    <reaction evidence="1 6">
        <text>[protein]-peptidylproline (omega=180) = [protein]-peptidylproline (omega=0)</text>
        <dbReference type="Rhea" id="RHEA:16237"/>
        <dbReference type="Rhea" id="RHEA-COMP:10747"/>
        <dbReference type="Rhea" id="RHEA-COMP:10748"/>
        <dbReference type="ChEBI" id="CHEBI:83833"/>
        <dbReference type="ChEBI" id="CHEBI:83834"/>
        <dbReference type="EC" id="5.2.1.8"/>
    </reaction>
</comment>
<evidence type="ECO:0000256" key="7">
    <source>
        <dbReference type="SAM" id="MobiDB-lite"/>
    </source>
</evidence>
<evidence type="ECO:0000256" key="5">
    <source>
        <dbReference type="ARBA" id="ARBA00023235"/>
    </source>
</evidence>
<accession>A0A7M1QX86</accession>
<feature type="chain" id="PRO_5044297785" description="peptidylprolyl isomerase" evidence="8">
    <location>
        <begin position="21"/>
        <end position="332"/>
    </location>
</feature>
<accession>A0A8A5UFV6</accession>
<keyword evidence="5 6" id="KW-0413">Isomerase</keyword>
<dbReference type="InterPro" id="IPR046357">
    <property type="entry name" value="PPIase_dom_sf"/>
</dbReference>
<dbReference type="PANTHER" id="PTHR43811">
    <property type="entry name" value="FKBP-TYPE PEPTIDYL-PROLYL CIS-TRANS ISOMERASE FKPA"/>
    <property type="match status" value="1"/>
</dbReference>
<keyword evidence="10" id="KW-1185">Reference proteome</keyword>
<evidence type="ECO:0000256" key="4">
    <source>
        <dbReference type="ARBA" id="ARBA00023110"/>
    </source>
</evidence>
<dbReference type="PANTHER" id="PTHR43811:SF19">
    <property type="entry name" value="39 KDA FK506-BINDING NUCLEAR PROTEIN"/>
    <property type="match status" value="1"/>
</dbReference>
<dbReference type="EC" id="5.2.1.8" evidence="3 6"/>
<dbReference type="AlphaFoldDB" id="A0A7M1QX86"/>
<dbReference type="Proteomes" id="UP000595053">
    <property type="component" value="Chromosome"/>
</dbReference>
<sequence>MRVLASIAALALTLSVAACSSDGPDSSPTTSANGTSSVAPSMSGEGMPTLNTSGEFPTLSFPYAKAPQGLQVDVLEKGEGREIAATDMVVAHYVGQVWGKEEPFDASFKRGGPAAFSLSRVIKGWTDGLAGQTVGSKVILSIPAELGYGPAGGNPSAGIGETDTIAFYVELVDAYGVDQAGDPNATPQANLADLPIEITGDLGAPIKVKVKDGAAQPSGEPVVTIIARGNGAPVGGKGTTIYDQYAMSVWDNSASEVTYATFGPQSQTIGTGSFFDALEGIPLGSRVLVEVPASDGGEGEVTAPAYAVVIDLLGQIMPPANATPTPSAEESK</sequence>
<comment type="similarity">
    <text evidence="2">Belongs to the FKBP-type PPIase family.</text>
</comment>
<dbReference type="SUPFAM" id="SSF54534">
    <property type="entry name" value="FKBP-like"/>
    <property type="match status" value="1"/>
</dbReference>
<feature type="region of interest" description="Disordered" evidence="7">
    <location>
        <begin position="21"/>
        <end position="51"/>
    </location>
</feature>
<dbReference type="PROSITE" id="PS51257">
    <property type="entry name" value="PROKAR_LIPOPROTEIN"/>
    <property type="match status" value="1"/>
</dbReference>
<dbReference type="Gene3D" id="3.10.50.40">
    <property type="match status" value="1"/>
</dbReference>